<dbReference type="KEGG" id="bgf:BC1003_2781"/>
<protein>
    <submittedName>
        <fullName evidence="1">Uncharacterized protein</fullName>
    </submittedName>
</protein>
<dbReference type="EMBL" id="CP002217">
    <property type="protein sequence ID" value="ADN58734.1"/>
    <property type="molecule type" value="Genomic_DNA"/>
</dbReference>
<dbReference type="HOGENOM" id="CLU_3133364_0_0_4"/>
<accession>E1T7M1</accession>
<name>E1T7M1_BURSG</name>
<sequence>MFYVVAPDLWRNLSCQSRHVDTFNNLRVALDANGLSVYRLSGQSQPVFA</sequence>
<reference evidence="1" key="1">
    <citation type="submission" date="2010-09" db="EMBL/GenBank/DDBJ databases">
        <title>Complete sequence of chromosome1 of Burkholderia sp. CCGE1003.</title>
        <authorList>
            <consortium name="US DOE Joint Genome Institute"/>
            <person name="Lucas S."/>
            <person name="Copeland A."/>
            <person name="Lapidus A."/>
            <person name="Cheng J.-F."/>
            <person name="Bruce D."/>
            <person name="Goodwin L."/>
            <person name="Pitluck S."/>
            <person name="Daligault H."/>
            <person name="Davenport K."/>
            <person name="Detter J.C."/>
            <person name="Han C."/>
            <person name="Tapia R."/>
            <person name="Land M."/>
            <person name="Hauser L."/>
            <person name="Jeffries C."/>
            <person name="Kyrpides N."/>
            <person name="Ivanova N."/>
            <person name="Ovchinnikova G."/>
            <person name="Martinez-Romero E."/>
            <person name="Rogel M.A."/>
            <person name="Auchtung J."/>
            <person name="Tiedje J.M."/>
            <person name="Woyke T."/>
        </authorList>
    </citation>
    <scope>NUCLEOTIDE SEQUENCE</scope>
    <source>
        <strain evidence="1">CCGE1003</strain>
    </source>
</reference>
<proteinExistence type="predicted"/>
<organism evidence="1">
    <name type="scientific">Burkholderia sp. (strain CCGE1003)</name>
    <dbReference type="NCBI Taxonomy" id="640512"/>
    <lineage>
        <taxon>Bacteria</taxon>
        <taxon>Pseudomonadati</taxon>
        <taxon>Pseudomonadota</taxon>
        <taxon>Betaproteobacteria</taxon>
        <taxon>Burkholderiales</taxon>
        <taxon>Burkholderiaceae</taxon>
        <taxon>Burkholderia</taxon>
    </lineage>
</organism>
<dbReference type="STRING" id="640512.BC1003_2781"/>
<gene>
    <name evidence="1" type="ordered locus">BC1003_2781</name>
</gene>
<evidence type="ECO:0000313" key="1">
    <source>
        <dbReference type="EMBL" id="ADN58734.1"/>
    </source>
</evidence>
<dbReference type="AlphaFoldDB" id="E1T7M1"/>